<evidence type="ECO:0000313" key="3">
    <source>
        <dbReference type="Proteomes" id="UP000263517"/>
    </source>
</evidence>
<dbReference type="EMBL" id="DONK01000198">
    <property type="protein sequence ID" value="HBU52210.1"/>
    <property type="molecule type" value="Genomic_DNA"/>
</dbReference>
<name>A0A350NYV2_9ALTE</name>
<dbReference type="Proteomes" id="UP000264779">
    <property type="component" value="Unassembled WGS sequence"/>
</dbReference>
<evidence type="ECO:0000313" key="1">
    <source>
        <dbReference type="EMBL" id="HAW74219.1"/>
    </source>
</evidence>
<dbReference type="Proteomes" id="UP000263517">
    <property type="component" value="Unassembled WGS sequence"/>
</dbReference>
<dbReference type="Pfam" id="PF06199">
    <property type="entry name" value="Phage_tail_2"/>
    <property type="match status" value="1"/>
</dbReference>
<sequence length="159" mass="17532">MIETLIGELYFDVELYDSIELATRIRIGEHYNGSKCIIWKDGNVLIGQLEASIAFQGSLVQLNNASITPYISYLNNELVGRQLVVSGSIIYTNQAAYHAMRADAMSGRKSNYRVEYADGEEFTATFTPTNLADSFPRGNAAKSSFSLRSSGAVTRITVE</sequence>
<dbReference type="AlphaFoldDB" id="A0A350NYV2"/>
<proteinExistence type="predicted"/>
<dbReference type="InterPro" id="IPR011855">
    <property type="entry name" value="Phgtail_TP901_1"/>
</dbReference>
<evidence type="ECO:0000313" key="2">
    <source>
        <dbReference type="EMBL" id="HBU52210.1"/>
    </source>
</evidence>
<dbReference type="EMBL" id="DNAN01000023">
    <property type="protein sequence ID" value="HAW74219.1"/>
    <property type="molecule type" value="Genomic_DNA"/>
</dbReference>
<dbReference type="RefSeq" id="WP_272965306.1">
    <property type="nucleotide sequence ID" value="NZ_CALBIY010000020.1"/>
</dbReference>
<reference evidence="3 4" key="1">
    <citation type="journal article" date="2018" name="Nat. Biotechnol.">
        <title>A standardized bacterial taxonomy based on genome phylogeny substantially revises the tree of life.</title>
        <authorList>
            <person name="Parks D.H."/>
            <person name="Chuvochina M."/>
            <person name="Waite D.W."/>
            <person name="Rinke C."/>
            <person name="Skarshewski A."/>
            <person name="Chaumeil P.A."/>
            <person name="Hugenholtz P."/>
        </authorList>
    </citation>
    <scope>NUCLEOTIDE SEQUENCE [LARGE SCALE GENOMIC DNA]</scope>
    <source>
        <strain evidence="2">UBA11621</strain>
        <strain evidence="1">UBA11978</strain>
    </source>
</reference>
<protein>
    <submittedName>
        <fullName evidence="1">Uncharacterized protein</fullName>
    </submittedName>
</protein>
<comment type="caution">
    <text evidence="1">The sequence shown here is derived from an EMBL/GenBank/DDBJ whole genome shotgun (WGS) entry which is preliminary data.</text>
</comment>
<accession>A0A350NYV2</accession>
<evidence type="ECO:0000313" key="4">
    <source>
        <dbReference type="Proteomes" id="UP000264779"/>
    </source>
</evidence>
<gene>
    <name evidence="1" type="ORF">DCW74_00605</name>
    <name evidence="2" type="ORF">DEB45_13210</name>
</gene>
<organism evidence="1 3">
    <name type="scientific">Alteromonas australica</name>
    <dbReference type="NCBI Taxonomy" id="589873"/>
    <lineage>
        <taxon>Bacteria</taxon>
        <taxon>Pseudomonadati</taxon>
        <taxon>Pseudomonadota</taxon>
        <taxon>Gammaproteobacteria</taxon>
        <taxon>Alteromonadales</taxon>
        <taxon>Alteromonadaceae</taxon>
        <taxon>Alteromonas/Salinimonas group</taxon>
        <taxon>Alteromonas</taxon>
    </lineage>
</organism>